<dbReference type="InterPro" id="IPR000653">
    <property type="entry name" value="DegT/StrS_aminotransferase"/>
</dbReference>
<organism evidence="1">
    <name type="scientific">marine metagenome</name>
    <dbReference type="NCBI Taxonomy" id="408172"/>
    <lineage>
        <taxon>unclassified sequences</taxon>
        <taxon>metagenomes</taxon>
        <taxon>ecological metagenomes</taxon>
    </lineage>
</organism>
<dbReference type="CDD" id="cd00616">
    <property type="entry name" value="AHBA_syn"/>
    <property type="match status" value="1"/>
</dbReference>
<gene>
    <name evidence="1" type="ORF">METZ01_LOCUS296352</name>
</gene>
<dbReference type="Pfam" id="PF01041">
    <property type="entry name" value="DegT_DnrJ_EryC1"/>
    <property type="match status" value="1"/>
</dbReference>
<accession>A0A382M4F3</accession>
<dbReference type="AlphaFoldDB" id="A0A382M4F3"/>
<dbReference type="InterPro" id="IPR015422">
    <property type="entry name" value="PyrdxlP-dep_Trfase_small"/>
</dbReference>
<dbReference type="EMBL" id="UINC01091041">
    <property type="protein sequence ID" value="SVC43498.1"/>
    <property type="molecule type" value="Genomic_DNA"/>
</dbReference>
<reference evidence="1" key="1">
    <citation type="submission" date="2018-05" db="EMBL/GenBank/DDBJ databases">
        <authorList>
            <person name="Lanie J.A."/>
            <person name="Ng W.-L."/>
            <person name="Kazmierczak K.M."/>
            <person name="Andrzejewski T.M."/>
            <person name="Davidsen T.M."/>
            <person name="Wayne K.J."/>
            <person name="Tettelin H."/>
            <person name="Glass J.I."/>
            <person name="Rusch D."/>
            <person name="Podicherti R."/>
            <person name="Tsui H.-C.T."/>
            <person name="Winkler M.E."/>
        </authorList>
    </citation>
    <scope>NUCLEOTIDE SEQUENCE</scope>
</reference>
<dbReference type="PANTHER" id="PTHR30244:SF34">
    <property type="entry name" value="DTDP-4-AMINO-4,6-DIDEOXYGALACTOSE TRANSAMINASE"/>
    <property type="match status" value="1"/>
</dbReference>
<dbReference type="PANTHER" id="PTHR30244">
    <property type="entry name" value="TRANSAMINASE"/>
    <property type="match status" value="1"/>
</dbReference>
<dbReference type="Gene3D" id="3.40.640.10">
    <property type="entry name" value="Type I PLP-dependent aspartate aminotransferase-like (Major domain)"/>
    <property type="match status" value="1"/>
</dbReference>
<dbReference type="Gene3D" id="3.90.1150.10">
    <property type="entry name" value="Aspartate Aminotransferase, domain 1"/>
    <property type="match status" value="1"/>
</dbReference>
<dbReference type="InterPro" id="IPR015424">
    <property type="entry name" value="PyrdxlP-dep_Trfase"/>
</dbReference>
<protein>
    <recommendedName>
        <fullName evidence="2">DegT/DnrJ/EryC1/StrS family aminotransferase</fullName>
    </recommendedName>
</protein>
<dbReference type="GO" id="GO:0008483">
    <property type="term" value="F:transaminase activity"/>
    <property type="evidence" value="ECO:0007669"/>
    <property type="project" value="TreeGrafter"/>
</dbReference>
<dbReference type="InterPro" id="IPR015421">
    <property type="entry name" value="PyrdxlP-dep_Trfase_major"/>
</dbReference>
<dbReference type="PIRSF" id="PIRSF000390">
    <property type="entry name" value="PLP_StrS"/>
    <property type="match status" value="1"/>
</dbReference>
<proteinExistence type="predicted"/>
<evidence type="ECO:0008006" key="2">
    <source>
        <dbReference type="Google" id="ProtNLM"/>
    </source>
</evidence>
<evidence type="ECO:0000313" key="1">
    <source>
        <dbReference type="EMBL" id="SVC43498.1"/>
    </source>
</evidence>
<sequence>VQSFEEEWSEYFSVKHSITMNSATGGLIAAVGAIGINPGDEVIVSPYTMTASASCVLVYGATPVFADIEPQTFNLDASSIEANITPKTKAIIVVHLAGQPADMGAIMEIARRKKILVIEDAAQSPGALYGDKFSGTIGDIGVFSLNCHKTIQTGEGGVCCTNNDELADRLRLIRNHGEAVVEEMGTSEKYGDIIGFNFRMGEIEAAIGREQLKKLDKLNSGRQAIASQFNEWFKDLPGLTIPYVSPVSTHVYYTYMMKIDSSKSGFKRCHLIKNLGARKIDFFEGYVEPLYMQPLYQRGWHKKTGRHYGEGLCPVAEKMYSEEVFYHTYLHNSLKDKHLQFIKDNVHDVWDKLE</sequence>
<dbReference type="GO" id="GO:0030170">
    <property type="term" value="F:pyridoxal phosphate binding"/>
    <property type="evidence" value="ECO:0007669"/>
    <property type="project" value="TreeGrafter"/>
</dbReference>
<dbReference type="SUPFAM" id="SSF53383">
    <property type="entry name" value="PLP-dependent transferases"/>
    <property type="match status" value="1"/>
</dbReference>
<dbReference type="GO" id="GO:0000271">
    <property type="term" value="P:polysaccharide biosynthetic process"/>
    <property type="evidence" value="ECO:0007669"/>
    <property type="project" value="TreeGrafter"/>
</dbReference>
<name>A0A382M4F3_9ZZZZ</name>
<feature type="non-terminal residue" evidence="1">
    <location>
        <position position="1"/>
    </location>
</feature>